<dbReference type="PANTHER" id="PTHR42945:SF9">
    <property type="entry name" value="HISTIDINE BIOSYNTHESIS BIFUNCTIONAL PROTEIN HISIE"/>
    <property type="match status" value="1"/>
</dbReference>
<name>A0A0H5SGU0_HERHM</name>
<evidence type="ECO:0000256" key="1">
    <source>
        <dbReference type="ARBA" id="ARBA00000024"/>
    </source>
</evidence>
<evidence type="ECO:0000256" key="15">
    <source>
        <dbReference type="ARBA" id="ARBA00023268"/>
    </source>
</evidence>
<comment type="pathway">
    <text evidence="4 16">Amino-acid biosynthesis; L-histidine biosynthesis; L-histidine from 5-phospho-alpha-D-ribose 1-diphosphate: step 3/9.</text>
</comment>
<dbReference type="InterPro" id="IPR002496">
    <property type="entry name" value="PRib_AMP_CycHydrolase_dom"/>
</dbReference>
<keyword evidence="14 16" id="KW-0368">Histidine biosynthesis</keyword>
<dbReference type="InterPro" id="IPR023019">
    <property type="entry name" value="His_synth_HisIE"/>
</dbReference>
<dbReference type="InterPro" id="IPR006062">
    <property type="entry name" value="His_biosynth"/>
</dbReference>
<evidence type="ECO:0000256" key="14">
    <source>
        <dbReference type="ARBA" id="ARBA00023102"/>
    </source>
</evidence>
<keyword evidence="12 16" id="KW-0378">Hydrolase</keyword>
<dbReference type="HAMAP" id="MF_01019">
    <property type="entry name" value="HisIE"/>
    <property type="match status" value="1"/>
</dbReference>
<evidence type="ECO:0000256" key="8">
    <source>
        <dbReference type="ARBA" id="ARBA00009667"/>
    </source>
</evidence>
<dbReference type="Pfam" id="PF00977">
    <property type="entry name" value="His_biosynth"/>
    <property type="match status" value="1"/>
</dbReference>
<dbReference type="GO" id="GO:0005524">
    <property type="term" value="F:ATP binding"/>
    <property type="evidence" value="ECO:0007669"/>
    <property type="project" value="UniProtKB-KW"/>
</dbReference>
<keyword evidence="13 16" id="KW-0067">ATP-binding</keyword>
<evidence type="ECO:0000256" key="5">
    <source>
        <dbReference type="ARBA" id="ARBA00005204"/>
    </source>
</evidence>
<dbReference type="NCBIfam" id="NF000768">
    <property type="entry name" value="PRK00051.1"/>
    <property type="match status" value="1"/>
</dbReference>
<dbReference type="SUPFAM" id="SSF101386">
    <property type="entry name" value="all-alpha NTP pyrophosphatases"/>
    <property type="match status" value="1"/>
</dbReference>
<organism evidence="19 20">
    <name type="scientific">Herbinix hemicellulosilytica</name>
    <dbReference type="NCBI Taxonomy" id="1564487"/>
    <lineage>
        <taxon>Bacteria</taxon>
        <taxon>Bacillati</taxon>
        <taxon>Bacillota</taxon>
        <taxon>Clostridia</taxon>
        <taxon>Lachnospirales</taxon>
        <taxon>Lachnospiraceae</taxon>
        <taxon>Herbinix</taxon>
    </lineage>
</organism>
<evidence type="ECO:0000256" key="16">
    <source>
        <dbReference type="HAMAP-Rule" id="MF_01019"/>
    </source>
</evidence>
<dbReference type="NCBIfam" id="NF002747">
    <property type="entry name" value="PRK02759.1"/>
    <property type="match status" value="1"/>
</dbReference>
<dbReference type="GO" id="GO:0000105">
    <property type="term" value="P:L-histidine biosynthetic process"/>
    <property type="evidence" value="ECO:0007669"/>
    <property type="project" value="UniProtKB-UniRule"/>
</dbReference>
<dbReference type="Pfam" id="PF01502">
    <property type="entry name" value="PRA-CH"/>
    <property type="match status" value="1"/>
</dbReference>
<evidence type="ECO:0000313" key="19">
    <source>
        <dbReference type="EMBL" id="CRZ34265.1"/>
    </source>
</evidence>
<feature type="region of interest" description="Phosphoribosyl-AMP cyclohydrolase" evidence="16">
    <location>
        <begin position="1"/>
        <end position="332"/>
    </location>
</feature>
<evidence type="ECO:0000256" key="11">
    <source>
        <dbReference type="ARBA" id="ARBA00022741"/>
    </source>
</evidence>
<dbReference type="NCBIfam" id="TIGR03188">
    <property type="entry name" value="histidine_hisI"/>
    <property type="match status" value="1"/>
</dbReference>
<sequence length="420" mass="47895">MPYKKIIPLINTEGEISANVIRLADKYCDSGADELILYNFSKDENSKEELLKLSKNLKRALDIPYIIGLYAESFDDIKRVLYTGASGILLSYSLLNKPDLIKYASERFGKNKIYLEARQEDILQSDEIFETCEQLGIGTLVINHIDTSEAFISKLSKSPVSVIIRDDLNKNDIRNLLNIPNVTGITTEFYKDKDILKAKLALKEENISVNVFESKIPFSEFKVSEAGLIPVITQDYKTGEVLMLAYMNEEAYNRTVTEGRMTYYSRSRKCLWLKGESSGHYQYVKALYTDCDKDTLLAKVRQIGPACHTGNKSCFYTGLLNNEYKESDPYRILQSVYGVIMDRKKNPKEGSYTNYLFEKGIDKILKKCGEEAAEIIIAAKNQNVDELRYEIADFLYHLMVLMAEVGLDWDDIAAELADRK</sequence>
<dbReference type="InterPro" id="IPR021130">
    <property type="entry name" value="PRib-ATP_PPHydrolase-like"/>
</dbReference>
<dbReference type="GO" id="GO:0004636">
    <property type="term" value="F:phosphoribosyl-ATP diphosphatase activity"/>
    <property type="evidence" value="ECO:0007669"/>
    <property type="project" value="UniProtKB-UniRule"/>
</dbReference>
<dbReference type="FunFam" id="3.10.20.810:FF:000001">
    <property type="entry name" value="Histidine biosynthesis bifunctional protein HisIE"/>
    <property type="match status" value="1"/>
</dbReference>
<dbReference type="PANTHER" id="PTHR42945">
    <property type="entry name" value="HISTIDINE BIOSYNTHESIS BIFUNCTIONAL PROTEIN"/>
    <property type="match status" value="1"/>
</dbReference>
<dbReference type="Gene3D" id="3.20.20.70">
    <property type="entry name" value="Aldolase class I"/>
    <property type="match status" value="1"/>
</dbReference>
<dbReference type="AlphaFoldDB" id="A0A0H5SGU0"/>
<proteinExistence type="inferred from homology"/>
<evidence type="ECO:0000256" key="12">
    <source>
        <dbReference type="ARBA" id="ARBA00022801"/>
    </source>
</evidence>
<evidence type="ECO:0000256" key="4">
    <source>
        <dbReference type="ARBA" id="ARBA00005169"/>
    </source>
</evidence>
<evidence type="ECO:0000256" key="7">
    <source>
        <dbReference type="ARBA" id="ARBA00008299"/>
    </source>
</evidence>
<dbReference type="UniPathway" id="UPA00031">
    <property type="reaction ID" value="UER00007"/>
</dbReference>
<keyword evidence="20" id="KW-1185">Reference proteome</keyword>
<dbReference type="HAMAP" id="MF_01021">
    <property type="entry name" value="HisI"/>
    <property type="match status" value="1"/>
</dbReference>
<dbReference type="OrthoDB" id="9795769at2"/>
<dbReference type="SUPFAM" id="SSF51366">
    <property type="entry name" value="Ribulose-phoshate binding barrel"/>
    <property type="match status" value="1"/>
</dbReference>
<comment type="similarity">
    <text evidence="7 16">In the N-terminal section; belongs to the PRA-CH family.</text>
</comment>
<dbReference type="CDD" id="cd11534">
    <property type="entry name" value="NTP-PPase_HisIE_like"/>
    <property type="match status" value="1"/>
</dbReference>
<gene>
    <name evidence="16" type="primary">hisI</name>
    <name evidence="16" type="synonym">hisIE</name>
    <name evidence="19" type="ORF">HHT355_1063</name>
</gene>
<keyword evidence="11 16" id="KW-0547">Nucleotide-binding</keyword>
<evidence type="ECO:0000256" key="17">
    <source>
        <dbReference type="RuleBase" id="RU003657"/>
    </source>
</evidence>
<dbReference type="Gene3D" id="1.10.287.1080">
    <property type="entry name" value="MazG-like"/>
    <property type="match status" value="1"/>
</dbReference>
<dbReference type="EMBL" id="CVTD020000015">
    <property type="protein sequence ID" value="CRZ34265.1"/>
    <property type="molecule type" value="Genomic_DNA"/>
</dbReference>
<dbReference type="EC" id="3.6.1.31" evidence="16"/>
<evidence type="ECO:0000256" key="6">
    <source>
        <dbReference type="ARBA" id="ARBA00007731"/>
    </source>
</evidence>
<comment type="catalytic activity">
    <reaction evidence="2 16">
        <text>1-(5-phospho-beta-D-ribosyl)-ATP + H2O = 1-(5-phospho-beta-D-ribosyl)-5'-AMP + diphosphate + H(+)</text>
        <dbReference type="Rhea" id="RHEA:22828"/>
        <dbReference type="ChEBI" id="CHEBI:15377"/>
        <dbReference type="ChEBI" id="CHEBI:15378"/>
        <dbReference type="ChEBI" id="CHEBI:33019"/>
        <dbReference type="ChEBI" id="CHEBI:59457"/>
        <dbReference type="ChEBI" id="CHEBI:73183"/>
        <dbReference type="EC" id="3.6.1.31"/>
    </reaction>
</comment>
<evidence type="ECO:0000259" key="18">
    <source>
        <dbReference type="Pfam" id="PF01502"/>
    </source>
</evidence>
<dbReference type="InterPro" id="IPR026660">
    <property type="entry name" value="PRA-CH"/>
</dbReference>
<feature type="domain" description="Phosphoribosyl-AMP cyclohydrolase" evidence="18">
    <location>
        <begin position="243"/>
        <end position="316"/>
    </location>
</feature>
<feature type="region of interest" description="Phosphoribosyl-ATP pyrophosphohydrolase" evidence="16">
    <location>
        <begin position="333"/>
        <end position="420"/>
    </location>
</feature>
<accession>A0A0H5SGU0</accession>
<comment type="similarity">
    <text evidence="8 17">Belongs to the HisA/HisF family.</text>
</comment>
<comment type="catalytic activity">
    <reaction evidence="1 16">
        <text>1-(5-phospho-beta-D-ribosyl)-5'-AMP + H2O = 1-(5-phospho-beta-D-ribosyl)-5-[(5-phospho-beta-D-ribosylamino)methylideneamino]imidazole-4-carboxamide</text>
        <dbReference type="Rhea" id="RHEA:20049"/>
        <dbReference type="ChEBI" id="CHEBI:15377"/>
        <dbReference type="ChEBI" id="CHEBI:58435"/>
        <dbReference type="ChEBI" id="CHEBI:59457"/>
        <dbReference type="EC" id="3.5.4.19"/>
    </reaction>
</comment>
<evidence type="ECO:0000256" key="2">
    <source>
        <dbReference type="ARBA" id="ARBA00001460"/>
    </source>
</evidence>
<evidence type="ECO:0000256" key="9">
    <source>
        <dbReference type="ARBA" id="ARBA00022490"/>
    </source>
</evidence>
<keyword evidence="10 16" id="KW-0028">Amino-acid biosynthesis</keyword>
<keyword evidence="9 16" id="KW-0963">Cytoplasm</keyword>
<dbReference type="GO" id="GO:0004635">
    <property type="term" value="F:phosphoribosyl-AMP cyclohydrolase activity"/>
    <property type="evidence" value="ECO:0007669"/>
    <property type="project" value="UniProtKB-UniRule"/>
</dbReference>
<reference evidence="19 20" key="1">
    <citation type="submission" date="2015-06" db="EMBL/GenBank/DDBJ databases">
        <authorList>
            <person name="Wibberg Daniel"/>
        </authorList>
    </citation>
    <scope>NUCLEOTIDE SEQUENCE [LARGE SCALE GENOMIC DNA]</scope>
    <source>
        <strain evidence="19 20">T3/55T</strain>
    </source>
</reference>
<dbReference type="InterPro" id="IPR038019">
    <property type="entry name" value="PRib_AMP_CycHydrolase_sf"/>
</dbReference>
<dbReference type="Pfam" id="PF01503">
    <property type="entry name" value="PRA-PH"/>
    <property type="match status" value="1"/>
</dbReference>
<keyword evidence="15 16" id="KW-0511">Multifunctional enzyme</keyword>
<comment type="similarity">
    <text evidence="6 16">In the C-terminal section; belongs to the PRA-PH family.</text>
</comment>
<evidence type="ECO:0000256" key="10">
    <source>
        <dbReference type="ARBA" id="ARBA00022605"/>
    </source>
</evidence>
<dbReference type="HAMAP" id="MF_01020">
    <property type="entry name" value="HisE"/>
    <property type="match status" value="1"/>
</dbReference>
<dbReference type="EC" id="3.5.4.19" evidence="16"/>
<protein>
    <recommendedName>
        <fullName evidence="16">Histidine biosynthesis bifunctional protein HisIE</fullName>
    </recommendedName>
    <domain>
        <recommendedName>
            <fullName evidence="16">Phosphoribosyl-AMP cyclohydrolase</fullName>
            <shortName evidence="16">PRA-CH</shortName>
            <ecNumber evidence="16">3.5.4.19</ecNumber>
        </recommendedName>
    </domain>
    <domain>
        <recommendedName>
            <fullName evidence="16">Phosphoribosyl-ATP pyrophosphatase</fullName>
            <shortName evidence="16">PRA-PH</shortName>
            <ecNumber evidence="16">3.6.1.31</ecNumber>
        </recommendedName>
    </domain>
</protein>
<dbReference type="GO" id="GO:0005737">
    <property type="term" value="C:cytoplasm"/>
    <property type="evidence" value="ECO:0007669"/>
    <property type="project" value="UniProtKB-SubCell"/>
</dbReference>
<evidence type="ECO:0000256" key="3">
    <source>
        <dbReference type="ARBA" id="ARBA00004496"/>
    </source>
</evidence>
<comment type="subcellular location">
    <subcellularLocation>
        <location evidence="3 16">Cytoplasm</location>
    </subcellularLocation>
</comment>
<dbReference type="SUPFAM" id="SSF141734">
    <property type="entry name" value="HisI-like"/>
    <property type="match status" value="1"/>
</dbReference>
<dbReference type="InterPro" id="IPR011060">
    <property type="entry name" value="RibuloseP-bd_barrel"/>
</dbReference>
<dbReference type="Proteomes" id="UP000236497">
    <property type="component" value="Unassembled WGS sequence"/>
</dbReference>
<dbReference type="RefSeq" id="WP_103202388.1">
    <property type="nucleotide sequence ID" value="NZ_CVTD020000015.1"/>
</dbReference>
<dbReference type="Gene3D" id="3.10.20.810">
    <property type="entry name" value="Phosphoribosyl-AMP cyclohydrolase"/>
    <property type="match status" value="1"/>
</dbReference>
<comment type="pathway">
    <text evidence="5 16">Amino-acid biosynthesis; L-histidine biosynthesis; L-histidine from 5-phospho-alpha-D-ribose 1-diphosphate: step 2/9.</text>
</comment>
<dbReference type="InterPro" id="IPR013785">
    <property type="entry name" value="Aldolase_TIM"/>
</dbReference>
<dbReference type="InterPro" id="IPR008179">
    <property type="entry name" value="HisE"/>
</dbReference>
<evidence type="ECO:0000256" key="13">
    <source>
        <dbReference type="ARBA" id="ARBA00022840"/>
    </source>
</evidence>
<evidence type="ECO:0000313" key="20">
    <source>
        <dbReference type="Proteomes" id="UP000236497"/>
    </source>
</evidence>